<dbReference type="PATRIC" id="fig|263475.3.peg.103"/>
<evidence type="ECO:0000313" key="2">
    <source>
        <dbReference type="Proteomes" id="UP000036867"/>
    </source>
</evidence>
<protein>
    <recommendedName>
        <fullName evidence="3">DUF2785 domain-containing protein</fullName>
    </recommendedName>
</protein>
<dbReference type="RefSeq" id="WP_053419225.1">
    <property type="nucleotide sequence ID" value="NZ_LILB01000009.1"/>
</dbReference>
<proteinExistence type="predicted"/>
<dbReference type="EMBL" id="LILB01000009">
    <property type="protein sequence ID" value="KOO47427.1"/>
    <property type="molecule type" value="Genomic_DNA"/>
</dbReference>
<dbReference type="GeneID" id="301138682"/>
<dbReference type="STRING" id="263475.AMD00_21520"/>
<sequence length="279" mass="32295">MDLKQILIDWVSMSILERKTLIAEQGDELLFNMLQEIGAVDAELRDQLIYRTFMEMLGEQLLSHEQMQYLYKEIVSEKNLFFQIGDEQTDTVLTRSFSALLLTGILTTDAELRFLPDEALTTYLEKSGHYLQKERDVRGFIDGKGWAHSIAHGADLAAATVRHPAFELRMAPPILQAIKACLWKNAVYIDDEEERLIIVIEEMMKKGVSEEVFVEWAEQVFDKLDHHLYSIGYDPSYFKARTCTLHFMKTLYFALKIKKSMPKLEGVVYMQIAKHFKLG</sequence>
<dbReference type="Pfam" id="PF10978">
    <property type="entry name" value="DUF2785"/>
    <property type="match status" value="1"/>
</dbReference>
<dbReference type="OrthoDB" id="7619731at2"/>
<gene>
    <name evidence="1" type="ORF">AMD00_21520</name>
</gene>
<comment type="caution">
    <text evidence="1">The sequence shown here is derived from an EMBL/GenBank/DDBJ whole genome shotgun (WGS) entry which is preliminary data.</text>
</comment>
<name>A0A0M0L990_9BACL</name>
<dbReference type="InterPro" id="IPR021247">
    <property type="entry name" value="DUF2785"/>
</dbReference>
<dbReference type="AlphaFoldDB" id="A0A0M0L990"/>
<evidence type="ECO:0008006" key="3">
    <source>
        <dbReference type="Google" id="ProtNLM"/>
    </source>
</evidence>
<organism evidence="1 2">
    <name type="scientific">Viridibacillus arvi</name>
    <dbReference type="NCBI Taxonomy" id="263475"/>
    <lineage>
        <taxon>Bacteria</taxon>
        <taxon>Bacillati</taxon>
        <taxon>Bacillota</taxon>
        <taxon>Bacilli</taxon>
        <taxon>Bacillales</taxon>
        <taxon>Caryophanaceae</taxon>
        <taxon>Viridibacillus</taxon>
    </lineage>
</organism>
<evidence type="ECO:0000313" key="1">
    <source>
        <dbReference type="EMBL" id="KOO47427.1"/>
    </source>
</evidence>
<dbReference type="Proteomes" id="UP000036867">
    <property type="component" value="Unassembled WGS sequence"/>
</dbReference>
<accession>A0A0M0L990</accession>
<keyword evidence="2" id="KW-1185">Reference proteome</keyword>
<reference evidence="2" key="1">
    <citation type="submission" date="2015-08" db="EMBL/GenBank/DDBJ databases">
        <title>Fjat-10028 dsm 16317.</title>
        <authorList>
            <person name="Liu B."/>
            <person name="Wang J."/>
            <person name="Zhu Y."/>
            <person name="Liu G."/>
            <person name="Chen Q."/>
            <person name="Chen Z."/>
            <person name="Lan J."/>
            <person name="Che J."/>
            <person name="Ge C."/>
            <person name="Shi H."/>
            <person name="Pan Z."/>
            <person name="Liu X."/>
        </authorList>
    </citation>
    <scope>NUCLEOTIDE SEQUENCE [LARGE SCALE GENOMIC DNA]</scope>
    <source>
        <strain evidence="2">DSM 16317</strain>
    </source>
</reference>